<dbReference type="Proteomes" id="UP000708208">
    <property type="component" value="Unassembled WGS sequence"/>
</dbReference>
<comment type="caution">
    <text evidence="1">The sequence shown here is derived from an EMBL/GenBank/DDBJ whole genome shotgun (WGS) entry which is preliminary data.</text>
</comment>
<keyword evidence="2" id="KW-1185">Reference proteome</keyword>
<evidence type="ECO:0000313" key="1">
    <source>
        <dbReference type="EMBL" id="CAG7718765.1"/>
    </source>
</evidence>
<organism evidence="1 2">
    <name type="scientific">Allacma fusca</name>
    <dbReference type="NCBI Taxonomy" id="39272"/>
    <lineage>
        <taxon>Eukaryota</taxon>
        <taxon>Metazoa</taxon>
        <taxon>Ecdysozoa</taxon>
        <taxon>Arthropoda</taxon>
        <taxon>Hexapoda</taxon>
        <taxon>Collembola</taxon>
        <taxon>Symphypleona</taxon>
        <taxon>Sminthuridae</taxon>
        <taxon>Allacma</taxon>
    </lineage>
</organism>
<name>A0A8J2JEM9_9HEXA</name>
<dbReference type="EMBL" id="CAJVCH010055844">
    <property type="protein sequence ID" value="CAG7718765.1"/>
    <property type="molecule type" value="Genomic_DNA"/>
</dbReference>
<sequence length="11" mass="1500">MYRTFPIWTRE</sequence>
<evidence type="ECO:0000313" key="2">
    <source>
        <dbReference type="Proteomes" id="UP000708208"/>
    </source>
</evidence>
<reference evidence="1" key="1">
    <citation type="submission" date="2021-06" db="EMBL/GenBank/DDBJ databases">
        <authorList>
            <person name="Hodson N. C."/>
            <person name="Mongue J. A."/>
            <person name="Jaron S. K."/>
        </authorList>
    </citation>
    <scope>NUCLEOTIDE SEQUENCE</scope>
</reference>
<feature type="non-terminal residue" evidence="1">
    <location>
        <position position="1"/>
    </location>
</feature>
<accession>A0A8J2JEM9</accession>
<gene>
    <name evidence="1" type="ORF">AFUS01_LOCUS8136</name>
</gene>
<proteinExistence type="predicted"/>
<protein>
    <submittedName>
        <fullName evidence="1">Uncharacterized protein</fullName>
    </submittedName>
</protein>